<evidence type="ECO:0000256" key="1">
    <source>
        <dbReference type="ARBA" id="ARBA00004162"/>
    </source>
</evidence>
<reference evidence="11" key="1">
    <citation type="submission" date="2022-11" db="EMBL/GenBank/DDBJ databases">
        <title>WGS of Natronobacillus azotifigens 24KS-1, an anaerobic diazotrophic haloalkaliphile from soda-rich habitats.</title>
        <authorList>
            <person name="Sorokin D.Y."/>
            <person name="Merkel A.Y."/>
        </authorList>
    </citation>
    <scope>NUCLEOTIDE SEQUENCE</scope>
    <source>
        <strain evidence="11">24KS-1</strain>
    </source>
</reference>
<evidence type="ECO:0000256" key="4">
    <source>
        <dbReference type="ARBA" id="ARBA00022475"/>
    </source>
</evidence>
<dbReference type="Proteomes" id="UP001084197">
    <property type="component" value="Unassembled WGS sequence"/>
</dbReference>
<keyword evidence="5 10" id="KW-0812">Transmembrane</keyword>
<sequence>MNPGELIRLLWPFILMAFVFYFLLIRPQQKRQSAINQMQADLAKGDQIITIGGLHGVVHSLDEGTIIIEVHNGQKLTYDRSSVKEIVKPQQ</sequence>
<evidence type="ECO:0000256" key="9">
    <source>
        <dbReference type="ARBA" id="ARBA00023136"/>
    </source>
</evidence>
<dbReference type="NCBIfam" id="TIGR00739">
    <property type="entry name" value="yajC"/>
    <property type="match status" value="1"/>
</dbReference>
<dbReference type="GO" id="GO:0005886">
    <property type="term" value="C:plasma membrane"/>
    <property type="evidence" value="ECO:0007669"/>
    <property type="project" value="UniProtKB-SubCell"/>
</dbReference>
<dbReference type="RefSeq" id="WP_268779137.1">
    <property type="nucleotide sequence ID" value="NZ_JAPRAT010000005.1"/>
</dbReference>
<keyword evidence="7 10" id="KW-1133">Transmembrane helix</keyword>
<gene>
    <name evidence="11" type="primary">yajC</name>
    <name evidence="11" type="ORF">OWO01_03970</name>
</gene>
<evidence type="ECO:0000256" key="7">
    <source>
        <dbReference type="ARBA" id="ARBA00022989"/>
    </source>
</evidence>
<evidence type="ECO:0000313" key="11">
    <source>
        <dbReference type="EMBL" id="MCZ0702369.1"/>
    </source>
</evidence>
<dbReference type="AlphaFoldDB" id="A0A9J6RAV1"/>
<dbReference type="EMBL" id="JAPRAT010000005">
    <property type="protein sequence ID" value="MCZ0702369.1"/>
    <property type="molecule type" value="Genomic_DNA"/>
</dbReference>
<evidence type="ECO:0000313" key="12">
    <source>
        <dbReference type="Proteomes" id="UP001084197"/>
    </source>
</evidence>
<keyword evidence="4" id="KW-1003">Cell membrane</keyword>
<dbReference type="PANTHER" id="PTHR33909:SF1">
    <property type="entry name" value="SEC TRANSLOCON ACCESSORY COMPLEX SUBUNIT YAJC"/>
    <property type="match status" value="1"/>
</dbReference>
<feature type="transmembrane region" description="Helical" evidence="10">
    <location>
        <begin position="6"/>
        <end position="25"/>
    </location>
</feature>
<dbReference type="PANTHER" id="PTHR33909">
    <property type="entry name" value="SEC TRANSLOCON ACCESSORY COMPLEX SUBUNIT YAJC"/>
    <property type="match status" value="1"/>
</dbReference>
<keyword evidence="12" id="KW-1185">Reference proteome</keyword>
<comment type="caution">
    <text evidence="11">The sequence shown here is derived from an EMBL/GenBank/DDBJ whole genome shotgun (WGS) entry which is preliminary data.</text>
</comment>
<keyword evidence="8" id="KW-0811">Translocation</keyword>
<dbReference type="GO" id="GO:0015031">
    <property type="term" value="P:protein transport"/>
    <property type="evidence" value="ECO:0007669"/>
    <property type="project" value="UniProtKB-KW"/>
</dbReference>
<dbReference type="InterPro" id="IPR003849">
    <property type="entry name" value="Preprotein_translocase_YajC"/>
</dbReference>
<accession>A0A9J6RAV1</accession>
<comment type="subcellular location">
    <subcellularLocation>
        <location evidence="1">Cell membrane</location>
        <topology evidence="1">Single-pass membrane protein</topology>
    </subcellularLocation>
</comment>
<evidence type="ECO:0000256" key="6">
    <source>
        <dbReference type="ARBA" id="ARBA00022927"/>
    </source>
</evidence>
<proteinExistence type="inferred from homology"/>
<keyword evidence="9 10" id="KW-0472">Membrane</keyword>
<keyword evidence="6" id="KW-0653">Protein transport</keyword>
<name>A0A9J6RAV1_9BACI</name>
<evidence type="ECO:0000256" key="5">
    <source>
        <dbReference type="ARBA" id="ARBA00022692"/>
    </source>
</evidence>
<comment type="similarity">
    <text evidence="2">Belongs to the YajC family.</text>
</comment>
<evidence type="ECO:0000256" key="3">
    <source>
        <dbReference type="ARBA" id="ARBA00022448"/>
    </source>
</evidence>
<dbReference type="PRINTS" id="PR01853">
    <property type="entry name" value="YAJCTRNLCASE"/>
</dbReference>
<evidence type="ECO:0000256" key="2">
    <source>
        <dbReference type="ARBA" id="ARBA00006742"/>
    </source>
</evidence>
<evidence type="ECO:0000256" key="10">
    <source>
        <dbReference type="SAM" id="Phobius"/>
    </source>
</evidence>
<dbReference type="Pfam" id="PF02699">
    <property type="entry name" value="YajC"/>
    <property type="match status" value="1"/>
</dbReference>
<keyword evidence="3" id="KW-0813">Transport</keyword>
<dbReference type="SMART" id="SM01323">
    <property type="entry name" value="YajC"/>
    <property type="match status" value="1"/>
</dbReference>
<organism evidence="11 12">
    <name type="scientific">Natronobacillus azotifigens</name>
    <dbReference type="NCBI Taxonomy" id="472978"/>
    <lineage>
        <taxon>Bacteria</taxon>
        <taxon>Bacillati</taxon>
        <taxon>Bacillota</taxon>
        <taxon>Bacilli</taxon>
        <taxon>Bacillales</taxon>
        <taxon>Bacillaceae</taxon>
        <taxon>Natronobacillus</taxon>
    </lineage>
</organism>
<evidence type="ECO:0000256" key="8">
    <source>
        <dbReference type="ARBA" id="ARBA00023010"/>
    </source>
</evidence>
<protein>
    <submittedName>
        <fullName evidence="11">Preprotein translocase subunit YajC</fullName>
    </submittedName>
</protein>